<evidence type="ECO:0000259" key="4">
    <source>
        <dbReference type="PROSITE" id="PS50102"/>
    </source>
</evidence>
<dbReference type="CDD" id="cd00590">
    <property type="entry name" value="RRM_SF"/>
    <property type="match status" value="1"/>
</dbReference>
<evidence type="ECO:0000313" key="6">
    <source>
        <dbReference type="Proteomes" id="UP000788993"/>
    </source>
</evidence>
<dbReference type="Pfam" id="PF00076">
    <property type="entry name" value="RRM_1"/>
    <property type="match status" value="3"/>
</dbReference>
<dbReference type="GO" id="GO:0034063">
    <property type="term" value="P:stress granule assembly"/>
    <property type="evidence" value="ECO:0007669"/>
    <property type="project" value="TreeGrafter"/>
</dbReference>
<dbReference type="InterPro" id="IPR050825">
    <property type="entry name" value="RBM42_RBP45_47-like"/>
</dbReference>
<dbReference type="AlphaFoldDB" id="A0A9P8T9B5"/>
<feature type="domain" description="RRM" evidence="4">
    <location>
        <begin position="51"/>
        <end position="129"/>
    </location>
</feature>
<organism evidence="5 6">
    <name type="scientific">Ogataea polymorpha</name>
    <dbReference type="NCBI Taxonomy" id="460523"/>
    <lineage>
        <taxon>Eukaryota</taxon>
        <taxon>Fungi</taxon>
        <taxon>Dikarya</taxon>
        <taxon>Ascomycota</taxon>
        <taxon>Saccharomycotina</taxon>
        <taxon>Pichiomycetes</taxon>
        <taxon>Pichiales</taxon>
        <taxon>Pichiaceae</taxon>
        <taxon>Ogataea</taxon>
    </lineage>
</organism>
<evidence type="ECO:0000256" key="1">
    <source>
        <dbReference type="ARBA" id="ARBA00022884"/>
    </source>
</evidence>
<dbReference type="Proteomes" id="UP000788993">
    <property type="component" value="Unassembled WGS sequence"/>
</dbReference>
<dbReference type="InterPro" id="IPR012677">
    <property type="entry name" value="Nucleotide-bd_a/b_plait_sf"/>
</dbReference>
<feature type="compositionally biased region" description="Low complexity" evidence="3">
    <location>
        <begin position="10"/>
        <end position="23"/>
    </location>
</feature>
<evidence type="ECO:0000256" key="3">
    <source>
        <dbReference type="SAM" id="MobiDB-lite"/>
    </source>
</evidence>
<dbReference type="GO" id="GO:0010494">
    <property type="term" value="C:cytoplasmic stress granule"/>
    <property type="evidence" value="ECO:0007669"/>
    <property type="project" value="TreeGrafter"/>
</dbReference>
<dbReference type="InterPro" id="IPR000504">
    <property type="entry name" value="RRM_dom"/>
</dbReference>
<dbReference type="EMBL" id="JAEUBD010000983">
    <property type="protein sequence ID" value="KAH3669876.1"/>
    <property type="molecule type" value="Genomic_DNA"/>
</dbReference>
<protein>
    <recommendedName>
        <fullName evidence="4">RRM domain-containing protein</fullName>
    </recommendedName>
</protein>
<keyword evidence="6" id="KW-1185">Reference proteome</keyword>
<evidence type="ECO:0000256" key="2">
    <source>
        <dbReference type="PROSITE-ProRule" id="PRU00176"/>
    </source>
</evidence>
<dbReference type="PROSITE" id="PS50102">
    <property type="entry name" value="RRM"/>
    <property type="match status" value="3"/>
</dbReference>
<name>A0A9P8T9B5_9ASCO</name>
<feature type="domain" description="RRM" evidence="4">
    <location>
        <begin position="139"/>
        <end position="217"/>
    </location>
</feature>
<dbReference type="GO" id="GO:0043488">
    <property type="term" value="P:regulation of mRNA stability"/>
    <property type="evidence" value="ECO:0007669"/>
    <property type="project" value="TreeGrafter"/>
</dbReference>
<dbReference type="Gene3D" id="3.30.70.330">
    <property type="match status" value="3"/>
</dbReference>
<accession>A0A9P8T9B5</accession>
<sequence length="349" mass="39437">MTTELLSDHPSVSSSVSQVTPVQRPTTSTSLDDRYSFPASAIEGGRELSRTVLHVGGLPKSVTKTTLRELFLPIGSPILTIKLFSDKNKSEFHYSFIEFGSHSSAESVLKSFNGTLVAGCPIKVSWAFQTQRSKSNNLHNLYVGDLSPDVNDETLGRFFNNYRSFVQANVMWDMKTGISRGYGFVSFQDFQDAQKCLYEMNGVMLGGWPMKINTVSRKTDHYQTSSHYRLSMHSDFSTIQSHPLDIPSISPAQLYDIIYHQTPSWNNTIYLGNLVGYVTQERLISLLQKFGYIIDFKLCSERRCAFIKFDRHEHAVEAILRLNGMVINGTRLKCNWGKQHGLIARANHD</sequence>
<comment type="caution">
    <text evidence="5">The sequence shown here is derived from an EMBL/GenBank/DDBJ whole genome shotgun (WGS) entry which is preliminary data.</text>
</comment>
<feature type="domain" description="RRM" evidence="4">
    <location>
        <begin position="267"/>
        <end position="339"/>
    </location>
</feature>
<gene>
    <name evidence="5" type="ORF">OGATHE_002688</name>
</gene>
<reference evidence="5" key="1">
    <citation type="journal article" date="2021" name="Open Biol.">
        <title>Shared evolutionary footprints suggest mitochondrial oxidative damage underlies multiple complex I losses in fungi.</title>
        <authorList>
            <person name="Schikora-Tamarit M.A."/>
            <person name="Marcet-Houben M."/>
            <person name="Nosek J."/>
            <person name="Gabaldon T."/>
        </authorList>
    </citation>
    <scope>NUCLEOTIDE SEQUENCE</scope>
    <source>
        <strain evidence="5">NCAIM Y.01608</strain>
    </source>
</reference>
<keyword evidence="1 2" id="KW-0694">RNA-binding</keyword>
<proteinExistence type="predicted"/>
<evidence type="ECO:0000313" key="5">
    <source>
        <dbReference type="EMBL" id="KAH3669876.1"/>
    </source>
</evidence>
<dbReference type="InterPro" id="IPR035979">
    <property type="entry name" value="RBD_domain_sf"/>
</dbReference>
<dbReference type="PANTHER" id="PTHR47640">
    <property type="entry name" value="TRNA SELENOCYSTEINE 1-ASSOCIATED PROTEIN 1-RELATED-RELATED"/>
    <property type="match status" value="1"/>
</dbReference>
<dbReference type="SUPFAM" id="SSF54928">
    <property type="entry name" value="RNA-binding domain, RBD"/>
    <property type="match status" value="2"/>
</dbReference>
<dbReference type="PANTHER" id="PTHR47640:SF5">
    <property type="entry name" value="RRM DOMAIN-CONTAINING PROTEIN"/>
    <property type="match status" value="1"/>
</dbReference>
<dbReference type="GO" id="GO:0003729">
    <property type="term" value="F:mRNA binding"/>
    <property type="evidence" value="ECO:0007669"/>
    <property type="project" value="InterPro"/>
</dbReference>
<dbReference type="GO" id="GO:0000184">
    <property type="term" value="P:nuclear-transcribed mRNA catabolic process, nonsense-mediated decay"/>
    <property type="evidence" value="ECO:0007669"/>
    <property type="project" value="TreeGrafter"/>
</dbReference>
<reference evidence="5" key="2">
    <citation type="submission" date="2021-01" db="EMBL/GenBank/DDBJ databases">
        <authorList>
            <person name="Schikora-Tamarit M.A."/>
        </authorList>
    </citation>
    <scope>NUCLEOTIDE SEQUENCE</scope>
    <source>
        <strain evidence="5">NCAIM Y.01608</strain>
    </source>
</reference>
<dbReference type="SMART" id="SM00360">
    <property type="entry name" value="RRM"/>
    <property type="match status" value="3"/>
</dbReference>
<feature type="region of interest" description="Disordered" evidence="3">
    <location>
        <begin position="1"/>
        <end position="32"/>
    </location>
</feature>